<dbReference type="AlphaFoldDB" id="A0A1G6KMX8"/>
<keyword evidence="1" id="KW-0812">Transmembrane</keyword>
<name>A0A1G6KMX8_9BACL</name>
<keyword evidence="1" id="KW-0472">Membrane</keyword>
<keyword evidence="1" id="KW-1133">Transmembrane helix</keyword>
<dbReference type="EMBL" id="FMZA01000006">
    <property type="protein sequence ID" value="SDC32429.1"/>
    <property type="molecule type" value="Genomic_DNA"/>
</dbReference>
<dbReference type="NCBIfam" id="TIGR02832">
    <property type="entry name" value="spo_yunB"/>
    <property type="match status" value="1"/>
</dbReference>
<dbReference type="OrthoDB" id="1649278at2"/>
<evidence type="ECO:0000313" key="3">
    <source>
        <dbReference type="Proteomes" id="UP000199387"/>
    </source>
</evidence>
<dbReference type="Pfam" id="PF09560">
    <property type="entry name" value="Spore_YunB"/>
    <property type="match status" value="1"/>
</dbReference>
<dbReference type="InterPro" id="IPR014197">
    <property type="entry name" value="Sporulation_prot_YunB"/>
</dbReference>
<evidence type="ECO:0000313" key="2">
    <source>
        <dbReference type="EMBL" id="SDC32429.1"/>
    </source>
</evidence>
<dbReference type="Proteomes" id="UP000199387">
    <property type="component" value="Unassembled WGS sequence"/>
</dbReference>
<accession>A0A1G6KMX8</accession>
<gene>
    <name evidence="2" type="ORF">SAMN04488112_10672</name>
</gene>
<evidence type="ECO:0000256" key="1">
    <source>
        <dbReference type="SAM" id="Phobius"/>
    </source>
</evidence>
<proteinExistence type="predicted"/>
<dbReference type="STRING" id="1236220.SAMN04488112_10672"/>
<feature type="transmembrane region" description="Helical" evidence="1">
    <location>
        <begin position="30"/>
        <end position="48"/>
    </location>
</feature>
<protein>
    <submittedName>
        <fullName evidence="2">Sporulation protein YunB</fullName>
    </submittedName>
</protein>
<sequence>MGYPNTTDRDDEVKKMLKRRPRFRSPRKKRYWIIALVGLLLFAAVYQLENSVEKTLLKLAKTRVKNISQQAVSEAFEEVEASLGPDLDQLMNIKHNEDGSIAYIQTDAEIQAKVYQVISNQIQQELRKLEQQDNGIPLGAVLQSSLFSDVGPDVPLQIWPKGSTKVDVVAAAQDKGINTVLVSFYLRVKNEMSIMVPMNYDDVIPVEYHYPLDSVVINGEVPENYYYYNNEGKGKGMEGPIPVVPADPGKNSR</sequence>
<dbReference type="PIRSF" id="PIRSF021383">
    <property type="entry name" value="YunB"/>
    <property type="match status" value="1"/>
</dbReference>
<reference evidence="2 3" key="1">
    <citation type="submission" date="2016-10" db="EMBL/GenBank/DDBJ databases">
        <authorList>
            <person name="de Groot N.N."/>
        </authorList>
    </citation>
    <scope>NUCLEOTIDE SEQUENCE [LARGE SCALE GENOMIC DNA]</scope>
    <source>
        <strain evidence="2 3">DSM 45514</strain>
    </source>
</reference>
<keyword evidence="3" id="KW-1185">Reference proteome</keyword>
<organism evidence="2 3">
    <name type="scientific">Melghirimyces thermohalophilus</name>
    <dbReference type="NCBI Taxonomy" id="1236220"/>
    <lineage>
        <taxon>Bacteria</taxon>
        <taxon>Bacillati</taxon>
        <taxon>Bacillota</taxon>
        <taxon>Bacilli</taxon>
        <taxon>Bacillales</taxon>
        <taxon>Thermoactinomycetaceae</taxon>
        <taxon>Melghirimyces</taxon>
    </lineage>
</organism>